<gene>
    <name evidence="1" type="ORF">SBAD_LOCUS10287</name>
</gene>
<keyword evidence="2" id="KW-1185">Reference proteome</keyword>
<accession>A0A183J339</accession>
<dbReference type="AlphaFoldDB" id="A0A183J339"/>
<proteinExistence type="predicted"/>
<evidence type="ECO:0000313" key="2">
    <source>
        <dbReference type="Proteomes" id="UP000270296"/>
    </source>
</evidence>
<evidence type="ECO:0000313" key="3">
    <source>
        <dbReference type="WBParaSite" id="SBAD_0001065101-mRNA-1"/>
    </source>
</evidence>
<sequence>MQKRFLPDVSPQQFTPYDVSAKADLNLTYFFTQPVALQCKVGPIGKIIESQVDKALQPEMVVVAAFTKAPLRDMSKQSYALKFTKDNLAVINIVALVTEKKIEVGCETAENQLKNTVSITDKDKLSFLKEDKGFLFLVEILSPKKVSEAVLICAFQKVGRRAAIVRLSENPNRQNNPGR</sequence>
<reference evidence="3" key="1">
    <citation type="submission" date="2016-06" db="UniProtKB">
        <authorList>
            <consortium name="WormBaseParasite"/>
        </authorList>
    </citation>
    <scope>IDENTIFICATION</scope>
</reference>
<dbReference type="EMBL" id="UZAM01013869">
    <property type="protein sequence ID" value="VDP30561.1"/>
    <property type="molecule type" value="Genomic_DNA"/>
</dbReference>
<organism evidence="3">
    <name type="scientific">Soboliphyme baturini</name>
    <dbReference type="NCBI Taxonomy" id="241478"/>
    <lineage>
        <taxon>Eukaryota</taxon>
        <taxon>Metazoa</taxon>
        <taxon>Ecdysozoa</taxon>
        <taxon>Nematoda</taxon>
        <taxon>Enoplea</taxon>
        <taxon>Dorylaimia</taxon>
        <taxon>Dioctophymatida</taxon>
        <taxon>Dioctophymatoidea</taxon>
        <taxon>Soboliphymatidae</taxon>
        <taxon>Soboliphyme</taxon>
    </lineage>
</organism>
<dbReference type="Proteomes" id="UP000270296">
    <property type="component" value="Unassembled WGS sequence"/>
</dbReference>
<evidence type="ECO:0000313" key="1">
    <source>
        <dbReference type="EMBL" id="VDP30561.1"/>
    </source>
</evidence>
<reference evidence="1 2" key="2">
    <citation type="submission" date="2018-11" db="EMBL/GenBank/DDBJ databases">
        <authorList>
            <consortium name="Pathogen Informatics"/>
        </authorList>
    </citation>
    <scope>NUCLEOTIDE SEQUENCE [LARGE SCALE GENOMIC DNA]</scope>
</reference>
<name>A0A183J339_9BILA</name>
<protein>
    <submittedName>
        <fullName evidence="3">TH1 domain-containing protein</fullName>
    </submittedName>
</protein>
<dbReference type="WBParaSite" id="SBAD_0001065101-mRNA-1">
    <property type="protein sequence ID" value="SBAD_0001065101-mRNA-1"/>
    <property type="gene ID" value="SBAD_0001065101"/>
</dbReference>